<accession>A0A438GPG9</accession>
<feature type="compositionally biased region" description="Polar residues" evidence="1">
    <location>
        <begin position="105"/>
        <end position="115"/>
    </location>
</feature>
<dbReference type="SUPFAM" id="SSF53098">
    <property type="entry name" value="Ribonuclease H-like"/>
    <property type="match status" value="1"/>
</dbReference>
<feature type="region of interest" description="Disordered" evidence="1">
    <location>
        <begin position="105"/>
        <end position="132"/>
    </location>
</feature>
<dbReference type="Proteomes" id="UP000288805">
    <property type="component" value="Unassembled WGS sequence"/>
</dbReference>
<dbReference type="PANTHER" id="PTHR32166:SF122">
    <property type="entry name" value="OS09G0499600 PROTEIN"/>
    <property type="match status" value="1"/>
</dbReference>
<dbReference type="Pfam" id="PF04937">
    <property type="entry name" value="DUF659"/>
    <property type="match status" value="1"/>
</dbReference>
<evidence type="ECO:0000313" key="4">
    <source>
        <dbReference type="Proteomes" id="UP000288805"/>
    </source>
</evidence>
<protein>
    <recommendedName>
        <fullName evidence="2">DUF659 domain-containing protein</fullName>
    </recommendedName>
</protein>
<reference evidence="3 4" key="1">
    <citation type="journal article" date="2018" name="PLoS Genet.">
        <title>Population sequencing reveals clonal diversity and ancestral inbreeding in the grapevine cultivar Chardonnay.</title>
        <authorList>
            <person name="Roach M.J."/>
            <person name="Johnson D.L."/>
            <person name="Bohlmann J."/>
            <person name="van Vuuren H.J."/>
            <person name="Jones S.J."/>
            <person name="Pretorius I.S."/>
            <person name="Schmidt S.A."/>
            <person name="Borneman A.R."/>
        </authorList>
    </citation>
    <scope>NUCLEOTIDE SEQUENCE [LARGE SCALE GENOMIC DNA]</scope>
    <source>
        <strain evidence="4">cv. Chardonnay</strain>
        <tissue evidence="3">Leaf</tissue>
    </source>
</reference>
<name>A0A438GPG9_VITVI</name>
<gene>
    <name evidence="3" type="ORF">CK203_056423</name>
</gene>
<feature type="compositionally biased region" description="Basic and acidic residues" evidence="1">
    <location>
        <begin position="122"/>
        <end position="132"/>
    </location>
</feature>
<feature type="domain" description="DUF659" evidence="2">
    <location>
        <begin position="1"/>
        <end position="61"/>
    </location>
</feature>
<dbReference type="PANTHER" id="PTHR32166">
    <property type="entry name" value="OSJNBA0013A04.12 PROTEIN"/>
    <property type="match status" value="1"/>
</dbReference>
<sequence length="174" mass="20341">MVEEIGEENIVQVITDNVSNYVNAGMRLMDKMRRLWWTPCVAHCIDLMLEDIEKLNVHDEIDSDDEWIAEKEDPFLPFDLCWLQDNELFNVDAIRVVSSNSQETQVSSDHMVSSHSYKRKHNEMPGEGKKKELNLTPIDKDEDLHEMRIHDSRHFPIIDTLDEDDDDLAEEDLS</sequence>
<evidence type="ECO:0000259" key="2">
    <source>
        <dbReference type="Pfam" id="PF04937"/>
    </source>
</evidence>
<proteinExistence type="predicted"/>
<evidence type="ECO:0000256" key="1">
    <source>
        <dbReference type="SAM" id="MobiDB-lite"/>
    </source>
</evidence>
<organism evidence="3 4">
    <name type="scientific">Vitis vinifera</name>
    <name type="common">Grape</name>
    <dbReference type="NCBI Taxonomy" id="29760"/>
    <lineage>
        <taxon>Eukaryota</taxon>
        <taxon>Viridiplantae</taxon>
        <taxon>Streptophyta</taxon>
        <taxon>Embryophyta</taxon>
        <taxon>Tracheophyta</taxon>
        <taxon>Spermatophyta</taxon>
        <taxon>Magnoliopsida</taxon>
        <taxon>eudicotyledons</taxon>
        <taxon>Gunneridae</taxon>
        <taxon>Pentapetalae</taxon>
        <taxon>rosids</taxon>
        <taxon>Vitales</taxon>
        <taxon>Vitaceae</taxon>
        <taxon>Viteae</taxon>
        <taxon>Vitis</taxon>
    </lineage>
</organism>
<dbReference type="InterPro" id="IPR012337">
    <property type="entry name" value="RNaseH-like_sf"/>
</dbReference>
<dbReference type="EMBL" id="QGNW01000377">
    <property type="protein sequence ID" value="RVW74068.1"/>
    <property type="molecule type" value="Genomic_DNA"/>
</dbReference>
<dbReference type="AlphaFoldDB" id="A0A438GPG9"/>
<dbReference type="InterPro" id="IPR007021">
    <property type="entry name" value="DUF659"/>
</dbReference>
<evidence type="ECO:0000313" key="3">
    <source>
        <dbReference type="EMBL" id="RVW74068.1"/>
    </source>
</evidence>
<comment type="caution">
    <text evidence="3">The sequence shown here is derived from an EMBL/GenBank/DDBJ whole genome shotgun (WGS) entry which is preliminary data.</text>
</comment>